<evidence type="ECO:0000259" key="5">
    <source>
        <dbReference type="PROSITE" id="PS50089"/>
    </source>
</evidence>
<keyword evidence="1" id="KW-0479">Metal-binding</keyword>
<reference evidence="6" key="1">
    <citation type="journal article" date="2016" name="Nat. Genet.">
        <title>A high-quality carrot genome assembly provides new insights into carotenoid accumulation and asterid genome evolution.</title>
        <authorList>
            <person name="Iorizzo M."/>
            <person name="Ellison S."/>
            <person name="Senalik D."/>
            <person name="Zeng P."/>
            <person name="Satapoomin P."/>
            <person name="Huang J."/>
            <person name="Bowman M."/>
            <person name="Iovene M."/>
            <person name="Sanseverino W."/>
            <person name="Cavagnaro P."/>
            <person name="Yildiz M."/>
            <person name="Macko-Podgorni A."/>
            <person name="Moranska E."/>
            <person name="Grzebelus E."/>
            <person name="Grzebelus D."/>
            <person name="Ashrafi H."/>
            <person name="Zheng Z."/>
            <person name="Cheng S."/>
            <person name="Spooner D."/>
            <person name="Van Deynze A."/>
            <person name="Simon P."/>
        </authorList>
    </citation>
    <scope>NUCLEOTIDE SEQUENCE</scope>
    <source>
        <tissue evidence="6">Leaf</tissue>
    </source>
</reference>
<gene>
    <name evidence="6" type="ORF">DCAR_0104644</name>
</gene>
<evidence type="ECO:0000256" key="3">
    <source>
        <dbReference type="ARBA" id="ARBA00022833"/>
    </source>
</evidence>
<dbReference type="KEGG" id="dcr:108197278"/>
<dbReference type="GO" id="GO:0043067">
    <property type="term" value="P:regulation of programmed cell death"/>
    <property type="evidence" value="ECO:0007669"/>
    <property type="project" value="TreeGrafter"/>
</dbReference>
<reference evidence="6" key="2">
    <citation type="submission" date="2022-03" db="EMBL/GenBank/DDBJ databases">
        <title>Draft title - Genomic analysis of global carrot germplasm unveils the trajectory of domestication and the origin of high carotenoid orange carrot.</title>
        <authorList>
            <person name="Iorizzo M."/>
            <person name="Ellison S."/>
            <person name="Senalik D."/>
            <person name="Macko-Podgorni A."/>
            <person name="Grzebelus D."/>
            <person name="Bostan H."/>
            <person name="Rolling W."/>
            <person name="Curaba J."/>
            <person name="Simon P."/>
        </authorList>
    </citation>
    <scope>NUCLEOTIDE SEQUENCE</scope>
    <source>
        <tissue evidence="6">Leaf</tissue>
    </source>
</reference>
<dbReference type="AlphaFoldDB" id="A0AAF1AMG1"/>
<accession>A0AAF1AMG1</accession>
<protein>
    <recommendedName>
        <fullName evidence="5">RING-type domain-containing protein</fullName>
    </recommendedName>
</protein>
<evidence type="ECO:0000256" key="4">
    <source>
        <dbReference type="PROSITE-ProRule" id="PRU00175"/>
    </source>
</evidence>
<sequence>MALEARHHNHFSPQIITNNREFGKIDEAKLNNPVQMASANPFATTMENPWMGMNHQFMGMNNMVIQPETNFVKVENEVPVILPNDPRKRSRDSMENQFDNLNIPPMITDDVPPGFAPQTNFLQDEYHQWDIDYILSQFTKNIKVELETQTERDLKFLLASLTSKFIKKMKIQSEKISRIAKLNMALQERAKALCAETQLYKDIARHAELTNMSLRRDFDRILAKVSQHNRPMPNEAAEQDAESCYGSTDFGNNDQGVDQDVTTRIPEICNRMCKKCGERESSVLLLPCRHLCLCGVCGSSVQANCPVCDTGMTATVHVCLT</sequence>
<proteinExistence type="predicted"/>
<keyword evidence="2 4" id="KW-0863">Zinc-finger</keyword>
<dbReference type="GO" id="GO:0004842">
    <property type="term" value="F:ubiquitin-protein transferase activity"/>
    <property type="evidence" value="ECO:0007669"/>
    <property type="project" value="TreeGrafter"/>
</dbReference>
<dbReference type="PANTHER" id="PTHR42647">
    <property type="entry name" value="SBP (S-RIBONUCLEASE BINDING PROTEIN) FAMILY PROTEIN"/>
    <property type="match status" value="1"/>
</dbReference>
<evidence type="ECO:0000313" key="6">
    <source>
        <dbReference type="EMBL" id="WOG85455.1"/>
    </source>
</evidence>
<keyword evidence="7" id="KW-1185">Reference proteome</keyword>
<feature type="domain" description="RING-type" evidence="5">
    <location>
        <begin position="273"/>
        <end position="309"/>
    </location>
</feature>
<dbReference type="PROSITE" id="PS50089">
    <property type="entry name" value="ZF_RING_2"/>
    <property type="match status" value="1"/>
</dbReference>
<evidence type="ECO:0000313" key="7">
    <source>
        <dbReference type="Proteomes" id="UP000077755"/>
    </source>
</evidence>
<dbReference type="Pfam" id="PF13920">
    <property type="entry name" value="zf-C3HC4_3"/>
    <property type="match status" value="1"/>
</dbReference>
<organism evidence="6 7">
    <name type="scientific">Daucus carota subsp. sativus</name>
    <name type="common">Carrot</name>
    <dbReference type="NCBI Taxonomy" id="79200"/>
    <lineage>
        <taxon>Eukaryota</taxon>
        <taxon>Viridiplantae</taxon>
        <taxon>Streptophyta</taxon>
        <taxon>Embryophyta</taxon>
        <taxon>Tracheophyta</taxon>
        <taxon>Spermatophyta</taxon>
        <taxon>Magnoliopsida</taxon>
        <taxon>eudicotyledons</taxon>
        <taxon>Gunneridae</taxon>
        <taxon>Pentapetalae</taxon>
        <taxon>asterids</taxon>
        <taxon>campanulids</taxon>
        <taxon>Apiales</taxon>
        <taxon>Apiaceae</taxon>
        <taxon>Apioideae</taxon>
        <taxon>Scandiceae</taxon>
        <taxon>Daucinae</taxon>
        <taxon>Daucus</taxon>
        <taxon>Daucus sect. Daucus</taxon>
    </lineage>
</organism>
<dbReference type="Gene3D" id="3.30.40.10">
    <property type="entry name" value="Zinc/RING finger domain, C3HC4 (zinc finger)"/>
    <property type="match status" value="1"/>
</dbReference>
<dbReference type="EMBL" id="CP093343">
    <property type="protein sequence ID" value="WOG85455.1"/>
    <property type="molecule type" value="Genomic_DNA"/>
</dbReference>
<evidence type="ECO:0000256" key="2">
    <source>
        <dbReference type="ARBA" id="ARBA00022771"/>
    </source>
</evidence>
<name>A0AAF1AMG1_DAUCS</name>
<dbReference type="Proteomes" id="UP000077755">
    <property type="component" value="Chromosome 1"/>
</dbReference>
<dbReference type="InterPro" id="IPR013083">
    <property type="entry name" value="Znf_RING/FYVE/PHD"/>
</dbReference>
<dbReference type="PANTHER" id="PTHR42647:SF55">
    <property type="entry name" value="BOI-RELATED E3 UBIQUITIN-PROTEIN LIGASE 1"/>
    <property type="match status" value="1"/>
</dbReference>
<dbReference type="CDD" id="cd16649">
    <property type="entry name" value="mRING-HC-C3HC5_CGRF1-like"/>
    <property type="match status" value="1"/>
</dbReference>
<keyword evidence="3" id="KW-0862">Zinc</keyword>
<evidence type="ECO:0000256" key="1">
    <source>
        <dbReference type="ARBA" id="ARBA00022723"/>
    </source>
</evidence>
<dbReference type="GO" id="GO:0008270">
    <property type="term" value="F:zinc ion binding"/>
    <property type="evidence" value="ECO:0007669"/>
    <property type="project" value="UniProtKB-KW"/>
</dbReference>
<dbReference type="InterPro" id="IPR001841">
    <property type="entry name" value="Znf_RING"/>
</dbReference>